<keyword evidence="2" id="KW-0378">Hydrolase</keyword>
<dbReference type="PANTHER" id="PTHR43481:SF4">
    <property type="entry name" value="GLYCEROL-1-PHOSPHATE PHOSPHOHYDROLASE 1-RELATED"/>
    <property type="match status" value="1"/>
</dbReference>
<name>A0ABW7Z0I6_9ACTN</name>
<dbReference type="Gene3D" id="3.40.50.1000">
    <property type="entry name" value="HAD superfamily/HAD-like"/>
    <property type="match status" value="1"/>
</dbReference>
<comment type="caution">
    <text evidence="2">The sequence shown here is derived from an EMBL/GenBank/DDBJ whole genome shotgun (WGS) entry which is preliminary data.</text>
</comment>
<sequence length="231" mass="24732">MDPERSGARSSDRESEERANEGRSGRDHECALFDLDGTLINTEARSMAMWQLLLDKHDVRQDVRVFMGRRGRDVVPEVFPGHDVEELIREVYGYDDHPELPEIVPVPGAAELVRKVAAYGSPIGLVTSAGRDWAEERLAQVGVRELIRVVVAAEDVAVGKPDPAGFLLAAEALGASPADCVVFEDSLPGIAAAKAAGMRCVGVATTHAHADLSGADLVVADLTGVDWPPFA</sequence>
<accession>A0ABW7Z0I6</accession>
<organism evidence="2 3">
    <name type="scientific">Nonomuraea typhae</name>
    <dbReference type="NCBI Taxonomy" id="2603600"/>
    <lineage>
        <taxon>Bacteria</taxon>
        <taxon>Bacillati</taxon>
        <taxon>Actinomycetota</taxon>
        <taxon>Actinomycetes</taxon>
        <taxon>Streptosporangiales</taxon>
        <taxon>Streptosporangiaceae</taxon>
        <taxon>Nonomuraea</taxon>
    </lineage>
</organism>
<reference evidence="2 3" key="1">
    <citation type="submission" date="2024-10" db="EMBL/GenBank/DDBJ databases">
        <title>The Natural Products Discovery Center: Release of the First 8490 Sequenced Strains for Exploring Actinobacteria Biosynthetic Diversity.</title>
        <authorList>
            <person name="Kalkreuter E."/>
            <person name="Kautsar S.A."/>
            <person name="Yang D."/>
            <person name="Bader C.D."/>
            <person name="Teijaro C.N."/>
            <person name="Fluegel L."/>
            <person name="Davis C.M."/>
            <person name="Simpson J.R."/>
            <person name="Lauterbach L."/>
            <person name="Steele A.D."/>
            <person name="Gui C."/>
            <person name="Meng S."/>
            <person name="Li G."/>
            <person name="Viehrig K."/>
            <person name="Ye F."/>
            <person name="Su P."/>
            <person name="Kiefer A.F."/>
            <person name="Nichols A."/>
            <person name="Cepeda A.J."/>
            <person name="Yan W."/>
            <person name="Fan B."/>
            <person name="Jiang Y."/>
            <person name="Adhikari A."/>
            <person name="Zheng C.-J."/>
            <person name="Schuster L."/>
            <person name="Cowan T.M."/>
            <person name="Smanski M.J."/>
            <person name="Chevrette M.G."/>
            <person name="De Carvalho L.P.S."/>
            <person name="Shen B."/>
        </authorList>
    </citation>
    <scope>NUCLEOTIDE SEQUENCE [LARGE SCALE GENOMIC DNA]</scope>
    <source>
        <strain evidence="2 3">NPDC050545</strain>
    </source>
</reference>
<evidence type="ECO:0000256" key="1">
    <source>
        <dbReference type="SAM" id="MobiDB-lite"/>
    </source>
</evidence>
<dbReference type="RefSeq" id="WP_397086713.1">
    <property type="nucleotide sequence ID" value="NZ_JBITGY010000008.1"/>
</dbReference>
<dbReference type="EMBL" id="JBITGY010000008">
    <property type="protein sequence ID" value="MFI6501598.1"/>
    <property type="molecule type" value="Genomic_DNA"/>
</dbReference>
<gene>
    <name evidence="2" type="ORF">ACIBG2_29745</name>
</gene>
<feature type="region of interest" description="Disordered" evidence="1">
    <location>
        <begin position="1"/>
        <end position="25"/>
    </location>
</feature>
<dbReference type="Gene3D" id="1.10.150.240">
    <property type="entry name" value="Putative phosphatase, domain 2"/>
    <property type="match status" value="1"/>
</dbReference>
<dbReference type="InterPro" id="IPR051806">
    <property type="entry name" value="HAD-like_SPP"/>
</dbReference>
<keyword evidence="3" id="KW-1185">Reference proteome</keyword>
<dbReference type="PANTHER" id="PTHR43481">
    <property type="entry name" value="FRUCTOSE-1-PHOSPHATE PHOSPHATASE"/>
    <property type="match status" value="1"/>
</dbReference>
<dbReference type="InterPro" id="IPR006439">
    <property type="entry name" value="HAD-SF_hydro_IA"/>
</dbReference>
<dbReference type="Proteomes" id="UP001612741">
    <property type="component" value="Unassembled WGS sequence"/>
</dbReference>
<dbReference type="Pfam" id="PF13419">
    <property type="entry name" value="HAD_2"/>
    <property type="match status" value="1"/>
</dbReference>
<dbReference type="InterPro" id="IPR036412">
    <property type="entry name" value="HAD-like_sf"/>
</dbReference>
<protein>
    <submittedName>
        <fullName evidence="2">HAD family hydrolase</fullName>
    </submittedName>
</protein>
<proteinExistence type="predicted"/>
<dbReference type="NCBIfam" id="TIGR01509">
    <property type="entry name" value="HAD-SF-IA-v3"/>
    <property type="match status" value="1"/>
</dbReference>
<dbReference type="SUPFAM" id="SSF56784">
    <property type="entry name" value="HAD-like"/>
    <property type="match status" value="1"/>
</dbReference>
<evidence type="ECO:0000313" key="2">
    <source>
        <dbReference type="EMBL" id="MFI6501598.1"/>
    </source>
</evidence>
<dbReference type="SFLD" id="SFLDS00003">
    <property type="entry name" value="Haloacid_Dehalogenase"/>
    <property type="match status" value="1"/>
</dbReference>
<dbReference type="SFLD" id="SFLDG01129">
    <property type="entry name" value="C1.5:_HAD__Beta-PGM__Phosphata"/>
    <property type="match status" value="1"/>
</dbReference>
<dbReference type="GO" id="GO:0016787">
    <property type="term" value="F:hydrolase activity"/>
    <property type="evidence" value="ECO:0007669"/>
    <property type="project" value="UniProtKB-KW"/>
</dbReference>
<dbReference type="InterPro" id="IPR041492">
    <property type="entry name" value="HAD_2"/>
</dbReference>
<dbReference type="InterPro" id="IPR023214">
    <property type="entry name" value="HAD_sf"/>
</dbReference>
<evidence type="ECO:0000313" key="3">
    <source>
        <dbReference type="Proteomes" id="UP001612741"/>
    </source>
</evidence>
<dbReference type="InterPro" id="IPR023198">
    <property type="entry name" value="PGP-like_dom2"/>
</dbReference>